<dbReference type="InterPro" id="IPR019251">
    <property type="entry name" value="DUF2231_TM"/>
</dbReference>
<evidence type="ECO:0000313" key="4">
    <source>
        <dbReference type="Proteomes" id="UP000321857"/>
    </source>
</evidence>
<feature type="domain" description="DUF2231" evidence="2">
    <location>
        <begin position="97"/>
        <end position="217"/>
    </location>
</feature>
<gene>
    <name evidence="3" type="ORF">FMM02_00385</name>
</gene>
<feature type="transmembrane region" description="Helical" evidence="1">
    <location>
        <begin position="196"/>
        <end position="216"/>
    </location>
</feature>
<keyword evidence="4" id="KW-1185">Reference proteome</keyword>
<keyword evidence="1" id="KW-0472">Membrane</keyword>
<dbReference type="OrthoDB" id="7500556at2"/>
<feature type="transmembrane region" description="Helical" evidence="1">
    <location>
        <begin position="164"/>
        <end position="184"/>
    </location>
</feature>
<accession>A0A516INQ9</accession>
<dbReference type="AlphaFoldDB" id="A0A516INQ9"/>
<proteinExistence type="predicted"/>
<name>A0A516INQ9_9SPHN</name>
<protein>
    <recommendedName>
        <fullName evidence="2">DUF2231 domain-containing protein</fullName>
    </recommendedName>
</protein>
<feature type="transmembrane region" description="Helical" evidence="1">
    <location>
        <begin position="100"/>
        <end position="119"/>
    </location>
</feature>
<keyword evidence="1" id="KW-1133">Transmembrane helix</keyword>
<reference evidence="3 4" key="1">
    <citation type="submission" date="2019-07" db="EMBL/GenBank/DDBJ databases">
        <title>Sphingomonas AE3 Genome sequencing and assembly.</title>
        <authorList>
            <person name="Kim H."/>
        </authorList>
    </citation>
    <scope>NUCLEOTIDE SEQUENCE [LARGE SCALE GENOMIC DNA]</scope>
    <source>
        <strain evidence="3 4">AE3</strain>
    </source>
</reference>
<evidence type="ECO:0000259" key="2">
    <source>
        <dbReference type="Pfam" id="PF09990"/>
    </source>
</evidence>
<evidence type="ECO:0000256" key="1">
    <source>
        <dbReference type="SAM" id="Phobius"/>
    </source>
</evidence>
<sequence length="225" mass="24555">MKRNRGPVGIGLLVLAAFTFIAGSPASAHEEHRRQREAALKAEQMRQQVALQPGSVAQSKPDPEAMHTQMGEMMDMPKVDRSKMSATARLFDWIGRLHPIIVHFPIAFFPAAFFTAIVGRRRPAFAKPVQFLVVAGGIIAPIAAVLGWIDGGFTLATDDWLLSFHRWFGTGVGVGALALAIWALRKPEQDRSPGMIFGLGVMTAAMVIQGWFGGALTHGMDHMNW</sequence>
<dbReference type="RefSeq" id="WP_147493014.1">
    <property type="nucleotide sequence ID" value="NZ_CP041659.1"/>
</dbReference>
<feature type="transmembrane region" description="Helical" evidence="1">
    <location>
        <begin position="131"/>
        <end position="149"/>
    </location>
</feature>
<organism evidence="3 4">
    <name type="scientific">Sphingomonas xanthus</name>
    <dbReference type="NCBI Taxonomy" id="2594473"/>
    <lineage>
        <taxon>Bacteria</taxon>
        <taxon>Pseudomonadati</taxon>
        <taxon>Pseudomonadota</taxon>
        <taxon>Alphaproteobacteria</taxon>
        <taxon>Sphingomonadales</taxon>
        <taxon>Sphingomonadaceae</taxon>
        <taxon>Sphingomonas</taxon>
    </lineage>
</organism>
<dbReference type="Proteomes" id="UP000321857">
    <property type="component" value="Chromosome"/>
</dbReference>
<dbReference type="Pfam" id="PF09990">
    <property type="entry name" value="DUF2231"/>
    <property type="match status" value="1"/>
</dbReference>
<dbReference type="KEGG" id="sxa:FMM02_00385"/>
<dbReference type="EMBL" id="CP041659">
    <property type="protein sequence ID" value="QDP18551.1"/>
    <property type="molecule type" value="Genomic_DNA"/>
</dbReference>
<evidence type="ECO:0000313" key="3">
    <source>
        <dbReference type="EMBL" id="QDP18551.1"/>
    </source>
</evidence>
<keyword evidence="1" id="KW-0812">Transmembrane</keyword>